<dbReference type="InterPro" id="IPR050298">
    <property type="entry name" value="Gram-neg_bact_OMP"/>
</dbReference>
<evidence type="ECO:0000256" key="10">
    <source>
        <dbReference type="ARBA" id="ARBA00023237"/>
    </source>
</evidence>
<keyword evidence="4" id="KW-1134">Transmembrane beta strand</keyword>
<dbReference type="InterPro" id="IPR033900">
    <property type="entry name" value="Gram_neg_porin_domain"/>
</dbReference>
<evidence type="ECO:0000256" key="3">
    <source>
        <dbReference type="ARBA" id="ARBA00022448"/>
    </source>
</evidence>
<keyword evidence="6" id="KW-0732">Signal</keyword>
<comment type="subcellular location">
    <subcellularLocation>
        <location evidence="1">Membrane</location>
        <topology evidence="1">Multi-pass membrane protein</topology>
    </subcellularLocation>
</comment>
<dbReference type="SUPFAM" id="SSF56935">
    <property type="entry name" value="Porins"/>
    <property type="match status" value="1"/>
</dbReference>
<sequence>MNKKLIALVIAGLVSMPALADTSNVTLYGTLNAGVDNASNVGGTTANQTTNNAGRVSDYGSYFGLKGSEDVGSGTSAIWQIEQGVAVNGGNGTSGNPSSGSSPFGTNQFNNQRNTFVGLSNQAAGTVLVGIHDTPYKMATANMDPFADTLGDYNGLVGSFSQAGSYYDNGNAGVNGTNPNGTVGALGGAGASGYFDLRPSQVLAYVSPSYAGATLIAAYVFGGSQATGTAGQQTGYAQSYALEYDASKTLDVPLYLTASYEQHNFGTAGTGTLGFAGLAGGQNSAWKLGASYTLMGATLSALYEDSTDNFNNGSNLFGHNTWYGSVKYPIGAFDINFAYAVSGNDNSAGTAYGVGAAGAGTGATQTTIGGDYNFSKNTQVYALYTQIANDAGAMYNFADTTAPVAFAGAIGGATIQAYSLGIKHSF</sequence>
<dbReference type="EMBL" id="CABR01000174">
    <property type="protein sequence ID" value="CBI11872.1"/>
    <property type="molecule type" value="Genomic_DNA"/>
</dbReference>
<keyword evidence="5" id="KW-0812">Transmembrane</keyword>
<dbReference type="InterPro" id="IPR023614">
    <property type="entry name" value="Porin_dom_sf"/>
</dbReference>
<proteinExistence type="predicted"/>
<keyword evidence="8" id="KW-0626">Porin</keyword>
<protein>
    <submittedName>
        <fullName evidence="13">Putative Porin</fullName>
    </submittedName>
</protein>
<evidence type="ECO:0000259" key="12">
    <source>
        <dbReference type="Pfam" id="PF13609"/>
    </source>
</evidence>
<dbReference type="PANTHER" id="PTHR34501">
    <property type="entry name" value="PROTEIN YDDL-RELATED"/>
    <property type="match status" value="1"/>
</dbReference>
<name>E6QX98_9ZZZZ</name>
<comment type="caution">
    <text evidence="13">The sequence shown here is derived from an EMBL/GenBank/DDBJ whole genome shotgun (WGS) entry which is preliminary data.</text>
</comment>
<dbReference type="CDD" id="cd00342">
    <property type="entry name" value="gram_neg_porins"/>
    <property type="match status" value="1"/>
</dbReference>
<keyword evidence="10" id="KW-0998">Cell outer membrane</keyword>
<comment type="subunit">
    <text evidence="2">Homotrimer.</text>
</comment>
<evidence type="ECO:0000256" key="6">
    <source>
        <dbReference type="ARBA" id="ARBA00022729"/>
    </source>
</evidence>
<keyword evidence="7" id="KW-0406">Ion transport</keyword>
<evidence type="ECO:0000256" key="8">
    <source>
        <dbReference type="ARBA" id="ARBA00023114"/>
    </source>
</evidence>
<dbReference type="Gene3D" id="2.40.160.10">
    <property type="entry name" value="Porin"/>
    <property type="match status" value="1"/>
</dbReference>
<dbReference type="AlphaFoldDB" id="E6QX98"/>
<evidence type="ECO:0000256" key="5">
    <source>
        <dbReference type="ARBA" id="ARBA00022692"/>
    </source>
</evidence>
<feature type="region of interest" description="Disordered" evidence="11">
    <location>
        <begin position="88"/>
        <end position="107"/>
    </location>
</feature>
<evidence type="ECO:0000256" key="9">
    <source>
        <dbReference type="ARBA" id="ARBA00023136"/>
    </source>
</evidence>
<organism evidence="13">
    <name type="scientific">mine drainage metagenome</name>
    <dbReference type="NCBI Taxonomy" id="410659"/>
    <lineage>
        <taxon>unclassified sequences</taxon>
        <taxon>metagenomes</taxon>
        <taxon>ecological metagenomes</taxon>
    </lineage>
</organism>
<dbReference type="GO" id="GO:0015288">
    <property type="term" value="F:porin activity"/>
    <property type="evidence" value="ECO:0007669"/>
    <property type="project" value="UniProtKB-KW"/>
</dbReference>
<feature type="domain" description="Porin" evidence="12">
    <location>
        <begin position="7"/>
        <end position="391"/>
    </location>
</feature>
<keyword evidence="3" id="KW-0813">Transport</keyword>
<dbReference type="GO" id="GO:0006811">
    <property type="term" value="P:monoatomic ion transport"/>
    <property type="evidence" value="ECO:0007669"/>
    <property type="project" value="UniProtKB-KW"/>
</dbReference>
<feature type="compositionally biased region" description="Low complexity" evidence="11">
    <location>
        <begin position="94"/>
        <end position="107"/>
    </location>
</feature>
<dbReference type="PRINTS" id="PR00184">
    <property type="entry name" value="NEISSPPORIN"/>
</dbReference>
<dbReference type="PANTHER" id="PTHR34501:SF9">
    <property type="entry name" value="MAJOR OUTER MEMBRANE PROTEIN P.IA"/>
    <property type="match status" value="1"/>
</dbReference>
<evidence type="ECO:0000313" key="13">
    <source>
        <dbReference type="EMBL" id="CBI11872.1"/>
    </source>
</evidence>
<evidence type="ECO:0000256" key="4">
    <source>
        <dbReference type="ARBA" id="ARBA00022452"/>
    </source>
</evidence>
<accession>E6QX98</accession>
<evidence type="ECO:0000256" key="7">
    <source>
        <dbReference type="ARBA" id="ARBA00023065"/>
    </source>
</evidence>
<evidence type="ECO:0000256" key="2">
    <source>
        <dbReference type="ARBA" id="ARBA00011233"/>
    </source>
</evidence>
<reference evidence="13" key="1">
    <citation type="submission" date="2009-10" db="EMBL/GenBank/DDBJ databases">
        <title>Diversity of trophic interactions inside an arsenic-rich microbial ecosystem.</title>
        <authorList>
            <person name="Bertin P.N."/>
            <person name="Heinrich-Salmeron A."/>
            <person name="Pelletier E."/>
            <person name="Goulhen-Chollet F."/>
            <person name="Arsene-Ploetze F."/>
            <person name="Gallien S."/>
            <person name="Calteau A."/>
            <person name="Vallenet D."/>
            <person name="Casiot C."/>
            <person name="Chane-Woon-Ming B."/>
            <person name="Giloteaux L."/>
            <person name="Barakat M."/>
            <person name="Bonnefoy V."/>
            <person name="Bruneel O."/>
            <person name="Chandler M."/>
            <person name="Cleiss J."/>
            <person name="Duran R."/>
            <person name="Elbaz-Poulichet F."/>
            <person name="Fonknechten N."/>
            <person name="Lauga B."/>
            <person name="Mornico D."/>
            <person name="Ortet P."/>
            <person name="Schaeffer C."/>
            <person name="Siguier P."/>
            <person name="Alexander Thil Smith A."/>
            <person name="Van Dorsselaer A."/>
            <person name="Weissenbach J."/>
            <person name="Medigue C."/>
            <person name="Le Paslier D."/>
        </authorList>
    </citation>
    <scope>NUCLEOTIDE SEQUENCE</scope>
</reference>
<dbReference type="Pfam" id="PF13609">
    <property type="entry name" value="Porin_4"/>
    <property type="match status" value="1"/>
</dbReference>
<keyword evidence="9" id="KW-0472">Membrane</keyword>
<dbReference type="GO" id="GO:0046930">
    <property type="term" value="C:pore complex"/>
    <property type="evidence" value="ECO:0007669"/>
    <property type="project" value="UniProtKB-KW"/>
</dbReference>
<evidence type="ECO:0000256" key="11">
    <source>
        <dbReference type="SAM" id="MobiDB-lite"/>
    </source>
</evidence>
<gene>
    <name evidence="13" type="ORF">CARN7_2722</name>
</gene>
<evidence type="ECO:0000256" key="1">
    <source>
        <dbReference type="ARBA" id="ARBA00004141"/>
    </source>
</evidence>
<dbReference type="InterPro" id="IPR002299">
    <property type="entry name" value="Porin_Neis"/>
</dbReference>